<evidence type="ECO:0000256" key="3">
    <source>
        <dbReference type="ARBA" id="ARBA00022729"/>
    </source>
</evidence>
<reference evidence="8 9" key="1">
    <citation type="submission" date="2017-04" db="EMBL/GenBank/DDBJ databases">
        <title>Draft genome sequence of Tuber borchii Vittad., a whitish edible truffle.</title>
        <authorList>
            <consortium name="DOE Joint Genome Institute"/>
            <person name="Murat C."/>
            <person name="Kuo A."/>
            <person name="Barry K.W."/>
            <person name="Clum A."/>
            <person name="Dockter R.B."/>
            <person name="Fauchery L."/>
            <person name="Iotti M."/>
            <person name="Kohler A."/>
            <person name="Labutti K."/>
            <person name="Lindquist E.A."/>
            <person name="Lipzen A."/>
            <person name="Ohm R.A."/>
            <person name="Wang M."/>
            <person name="Grigoriev I.V."/>
            <person name="Zambonelli A."/>
            <person name="Martin F.M."/>
        </authorList>
    </citation>
    <scope>NUCLEOTIDE SEQUENCE [LARGE SCALE GENOMIC DNA]</scope>
    <source>
        <strain evidence="8 9">Tbo3840</strain>
    </source>
</reference>
<proteinExistence type="predicted"/>
<dbReference type="AlphaFoldDB" id="A0A2T6ZFK4"/>
<evidence type="ECO:0000256" key="6">
    <source>
        <dbReference type="ARBA" id="ARBA00023285"/>
    </source>
</evidence>
<keyword evidence="2" id="KW-0479">Metal-binding</keyword>
<dbReference type="Gene3D" id="3.20.20.370">
    <property type="entry name" value="Glycoside hydrolase/deacetylase"/>
    <property type="match status" value="1"/>
</dbReference>
<dbReference type="CDD" id="cd10951">
    <property type="entry name" value="CE4_ClCDA_like"/>
    <property type="match status" value="1"/>
</dbReference>
<evidence type="ECO:0000256" key="2">
    <source>
        <dbReference type="ARBA" id="ARBA00022723"/>
    </source>
</evidence>
<accession>A0A2T6ZFK4</accession>
<dbReference type="STRING" id="42251.A0A2T6ZFK4"/>
<keyword evidence="3" id="KW-0732">Signal</keyword>
<evidence type="ECO:0000313" key="8">
    <source>
        <dbReference type="EMBL" id="PUU74280.1"/>
    </source>
</evidence>
<evidence type="ECO:0000256" key="4">
    <source>
        <dbReference type="ARBA" id="ARBA00022801"/>
    </source>
</evidence>
<dbReference type="GO" id="GO:0005975">
    <property type="term" value="P:carbohydrate metabolic process"/>
    <property type="evidence" value="ECO:0007669"/>
    <property type="project" value="InterPro"/>
</dbReference>
<evidence type="ECO:0000313" key="9">
    <source>
        <dbReference type="Proteomes" id="UP000244722"/>
    </source>
</evidence>
<dbReference type="InterPro" id="IPR011330">
    <property type="entry name" value="Glyco_hydro/deAcase_b/a-brl"/>
</dbReference>
<dbReference type="PROSITE" id="PS51677">
    <property type="entry name" value="NODB"/>
    <property type="match status" value="1"/>
</dbReference>
<organism evidence="8 9">
    <name type="scientific">Tuber borchii</name>
    <name type="common">White truffle</name>
    <dbReference type="NCBI Taxonomy" id="42251"/>
    <lineage>
        <taxon>Eukaryota</taxon>
        <taxon>Fungi</taxon>
        <taxon>Dikarya</taxon>
        <taxon>Ascomycota</taxon>
        <taxon>Pezizomycotina</taxon>
        <taxon>Pezizomycetes</taxon>
        <taxon>Pezizales</taxon>
        <taxon>Tuberaceae</taxon>
        <taxon>Tuber</taxon>
    </lineage>
</organism>
<dbReference type="PANTHER" id="PTHR46471:SF2">
    <property type="entry name" value="CHITIN DEACETYLASE-RELATED"/>
    <property type="match status" value="1"/>
</dbReference>
<keyword evidence="4" id="KW-0378">Hydrolase</keyword>
<evidence type="ECO:0000256" key="5">
    <source>
        <dbReference type="ARBA" id="ARBA00023277"/>
    </source>
</evidence>
<keyword evidence="6" id="KW-0170">Cobalt</keyword>
<gene>
    <name evidence="8" type="ORF">B9Z19DRAFT_1000992</name>
</gene>
<evidence type="ECO:0000259" key="7">
    <source>
        <dbReference type="PROSITE" id="PS51677"/>
    </source>
</evidence>
<dbReference type="PANTHER" id="PTHR46471">
    <property type="entry name" value="CHITIN DEACETYLASE"/>
    <property type="match status" value="1"/>
</dbReference>
<name>A0A2T6ZFK4_TUBBO</name>
<feature type="domain" description="NodB homology" evidence="7">
    <location>
        <begin position="22"/>
        <end position="212"/>
    </location>
</feature>
<dbReference type="Pfam" id="PF01522">
    <property type="entry name" value="Polysacc_deac_1"/>
    <property type="match status" value="1"/>
</dbReference>
<keyword evidence="5" id="KW-0119">Carbohydrate metabolism</keyword>
<sequence length="215" mass="23888">MNRPKPGGVPYGHLIKTCKDPGTVALTFDDGPFQYTSGLLDILKSNGGIRATFFVNGKNAGDLNNQAMKDTVRRMMADGHQIGSHTFSHKPLSPLSQKDKISEIIKLEDILHKIIGKKPTYMRPPGFECNNACMKLMGKMGYHVIGENLDTQDWKNMSNMQASKDIVSKAVDGADSKKNNFIVLAHDIHEATVAQLAKHMIDKFKEKGYRCKRPS</sequence>
<dbReference type="EMBL" id="NESQ01000309">
    <property type="protein sequence ID" value="PUU74280.1"/>
    <property type="molecule type" value="Genomic_DNA"/>
</dbReference>
<comment type="cofactor">
    <cofactor evidence="1">
        <name>Co(2+)</name>
        <dbReference type="ChEBI" id="CHEBI:48828"/>
    </cofactor>
</comment>
<dbReference type="OrthoDB" id="407355at2759"/>
<keyword evidence="9" id="KW-1185">Reference proteome</keyword>
<dbReference type="Proteomes" id="UP000244722">
    <property type="component" value="Unassembled WGS sequence"/>
</dbReference>
<protein>
    <recommendedName>
        <fullName evidence="7">NodB homology domain-containing protein</fullName>
    </recommendedName>
</protein>
<dbReference type="GO" id="GO:0046872">
    <property type="term" value="F:metal ion binding"/>
    <property type="evidence" value="ECO:0007669"/>
    <property type="project" value="UniProtKB-KW"/>
</dbReference>
<dbReference type="InterPro" id="IPR002509">
    <property type="entry name" value="NODB_dom"/>
</dbReference>
<dbReference type="GO" id="GO:0016810">
    <property type="term" value="F:hydrolase activity, acting on carbon-nitrogen (but not peptide) bonds"/>
    <property type="evidence" value="ECO:0007669"/>
    <property type="project" value="InterPro"/>
</dbReference>
<dbReference type="SUPFAM" id="SSF88713">
    <property type="entry name" value="Glycoside hydrolase/deacetylase"/>
    <property type="match status" value="1"/>
</dbReference>
<comment type="caution">
    <text evidence="8">The sequence shown here is derived from an EMBL/GenBank/DDBJ whole genome shotgun (WGS) entry which is preliminary data.</text>
</comment>
<evidence type="ECO:0000256" key="1">
    <source>
        <dbReference type="ARBA" id="ARBA00001941"/>
    </source>
</evidence>